<dbReference type="OMA" id="WHHFCTS"/>
<dbReference type="InterPro" id="IPR048739">
    <property type="entry name" value="CEP104_N"/>
</dbReference>
<dbReference type="eggNOG" id="KOG4825">
    <property type="taxonomic scope" value="Eukaryota"/>
</dbReference>
<protein>
    <recommendedName>
        <fullName evidence="2">Centrosomal protein CEP104 N-terminal domain-containing protein</fullName>
    </recommendedName>
</protein>
<proteinExistence type="predicted"/>
<dbReference type="Pfam" id="PF21040">
    <property type="entry name" value="CEP104-like_TOG"/>
    <property type="match status" value="1"/>
</dbReference>
<dbReference type="RefSeq" id="XP_009040652.1">
    <property type="nucleotide sequence ID" value="XM_009042404.1"/>
</dbReference>
<accession>F0YJH3</accession>
<feature type="compositionally biased region" description="Polar residues" evidence="1">
    <location>
        <begin position="673"/>
        <end position="686"/>
    </location>
</feature>
<feature type="region of interest" description="Disordered" evidence="1">
    <location>
        <begin position="669"/>
        <end position="694"/>
    </location>
</feature>
<reference evidence="3 4" key="1">
    <citation type="journal article" date="2011" name="Proc. Natl. Acad. Sci. U.S.A.">
        <title>Niche of harmful alga Aureococcus anophagefferens revealed through ecogenomics.</title>
        <authorList>
            <person name="Gobler C.J."/>
            <person name="Berry D.L."/>
            <person name="Dyhrman S.T."/>
            <person name="Wilhelm S.W."/>
            <person name="Salamov A."/>
            <person name="Lobanov A.V."/>
            <person name="Zhang Y."/>
            <person name="Collier J.L."/>
            <person name="Wurch L.L."/>
            <person name="Kustka A.B."/>
            <person name="Dill B.D."/>
            <person name="Shah M."/>
            <person name="VerBerkmoes N.C."/>
            <person name="Kuo A."/>
            <person name="Terry A."/>
            <person name="Pangilinan J."/>
            <person name="Lindquist E.A."/>
            <person name="Lucas S."/>
            <person name="Paulsen I.T."/>
            <person name="Hattenrath-Lehmann T.K."/>
            <person name="Talmage S.C."/>
            <person name="Walker E.A."/>
            <person name="Koch F."/>
            <person name="Burson A.M."/>
            <person name="Marcoval M.A."/>
            <person name="Tang Y.Z."/>
            <person name="Lecleir G.R."/>
            <person name="Coyne K.J."/>
            <person name="Berg G.M."/>
            <person name="Bertrand E.M."/>
            <person name="Saito M.A."/>
            <person name="Gladyshev V.N."/>
            <person name="Grigoriev I.V."/>
        </authorList>
    </citation>
    <scope>NUCLEOTIDE SEQUENCE [LARGE SCALE GENOMIC DNA]</scope>
    <source>
        <strain evidence="4">CCMP 1984</strain>
    </source>
</reference>
<keyword evidence="4" id="KW-1185">Reference proteome</keyword>
<dbReference type="AlphaFoldDB" id="F0YJH3"/>
<dbReference type="EMBL" id="GL833148">
    <property type="protein sequence ID" value="EGB04739.1"/>
    <property type="molecule type" value="Genomic_DNA"/>
</dbReference>
<dbReference type="Pfam" id="PF21038">
    <property type="entry name" value="CEP104_N"/>
    <property type="match status" value="1"/>
</dbReference>
<dbReference type="GO" id="GO:0005929">
    <property type="term" value="C:cilium"/>
    <property type="evidence" value="ECO:0007669"/>
    <property type="project" value="TreeGrafter"/>
</dbReference>
<dbReference type="PANTHER" id="PTHR13371">
    <property type="entry name" value="GLYCINE-, GLUTAMATE-, THIENYLCYCLOHEXYLPIPERIDINE-BINDING PROTEIN"/>
    <property type="match status" value="1"/>
</dbReference>
<evidence type="ECO:0000256" key="1">
    <source>
        <dbReference type="SAM" id="MobiDB-lite"/>
    </source>
</evidence>
<dbReference type="KEGG" id="aaf:AURANDRAFT_66974"/>
<dbReference type="OrthoDB" id="66599at2759"/>
<dbReference type="Proteomes" id="UP000002729">
    <property type="component" value="Unassembled WGS sequence"/>
</dbReference>
<name>F0YJH3_AURAN</name>
<sequence>MALDTPLGLGATWVWRLGNAISLYPQHVVIELAQDAIISQIQLLSHQNKIATRVELFVGSGTCGTEPSLWTRLGYMSLDPNERSQHQARELKSVYVDAKGRYLKFVMHCCHVLGEYVKNSINSANERNPEKPSSSLPRRERVDDLAFDMNVDPRAGRLIRSLLIAKQTAIEAEDYDAAKRIKAAEQELQALGGQLAQLEISKRVAVRDEDYDRAKLLKHEVSGLRRHIEMALEQHAIRTPDSSHGAVPFGNPFPRMAVPTAMAIGSPVPPLSVDGDAELEAEFDASPQASASPLGLCGMQSPEPPVKLPENHDQELDYTNLASEFSSLKSSPSASKAADVNNVVDSSVGDAPRTALGGVPNSAELPEPEPFAADLGSDVDINSITALIGDYRARCLFSKNWTLREAALAKARVLVDEGHWEQIEDIERLCDIVYLTSLALLDDVAHKLAARGLKRADAFPVLEPAIAAVVAKLGDNQPRLREKAVDELLSLSHCRVVGADRVAEKVMRSLARKRPPHNNKWRPIATRLEFLKRLVFDFGVESRDVAKRGPHALVLESIVAFVEAHGCASHTFEEVRTAAKDLIVVIFVTASDADRARLLDPFLEKLRPKQAEEYRSAIDRGGLHDRAHSPNLKDQIFYEGTPRANGPAPAQPLNLDGSAITPIALTVKAPSTGLASNTSPRRNFSSIRGEGDDE</sequence>
<feature type="domain" description="Centrosomal protein CEP104 N-terminal" evidence="2">
    <location>
        <begin position="22"/>
        <end position="112"/>
    </location>
</feature>
<dbReference type="GeneID" id="20226024"/>
<dbReference type="InParanoid" id="F0YJH3"/>
<dbReference type="Gene3D" id="1.25.10.10">
    <property type="entry name" value="Leucine-rich Repeat Variant"/>
    <property type="match status" value="1"/>
</dbReference>
<organism evidence="4">
    <name type="scientific">Aureococcus anophagefferens</name>
    <name type="common">Harmful bloom alga</name>
    <dbReference type="NCBI Taxonomy" id="44056"/>
    <lineage>
        <taxon>Eukaryota</taxon>
        <taxon>Sar</taxon>
        <taxon>Stramenopiles</taxon>
        <taxon>Ochrophyta</taxon>
        <taxon>Pelagophyceae</taxon>
        <taxon>Pelagomonadales</taxon>
        <taxon>Pelagomonadaceae</taxon>
        <taxon>Aureococcus</taxon>
    </lineage>
</organism>
<evidence type="ECO:0000313" key="4">
    <source>
        <dbReference type="Proteomes" id="UP000002729"/>
    </source>
</evidence>
<dbReference type="PANTHER" id="PTHR13371:SF0">
    <property type="entry name" value="CENTROSOMAL PROTEIN OF 104 KDA"/>
    <property type="match status" value="1"/>
</dbReference>
<evidence type="ECO:0000313" key="3">
    <source>
        <dbReference type="EMBL" id="EGB04739.1"/>
    </source>
</evidence>
<dbReference type="InterPro" id="IPR011989">
    <property type="entry name" value="ARM-like"/>
</dbReference>
<feature type="region of interest" description="Disordered" evidence="1">
    <location>
        <begin position="288"/>
        <end position="311"/>
    </location>
</feature>
<dbReference type="InterPro" id="IPR052607">
    <property type="entry name" value="CEP104-like"/>
</dbReference>
<evidence type="ECO:0000259" key="2">
    <source>
        <dbReference type="Pfam" id="PF21038"/>
    </source>
</evidence>
<gene>
    <name evidence="3" type="ORF">AURANDRAFT_66974</name>
</gene>